<evidence type="ECO:0000259" key="4">
    <source>
        <dbReference type="Pfam" id="PF14870"/>
    </source>
</evidence>
<sequence length="529" mass="56988">MKRSRPDWYDHLAKGPFAGATFTQRHVEGTLKRVTQAKLNRRPSKRWAAWGAAVCVLAIGVGLVWRGGDWLPMNVVTEPAPQTVVASPAPTAGTTPKPTYIDEATALRVAKEHNADPSVKWTARFNESMKVEAQHQELPVWIVEGEFPAGNKDIFYVDGITAKVLANTETEAPGLDSRFTEALDSKTEASTGWLLTAADVWRTAKPGTGWNLVTPPNYTSGKAASQSPAKAAFLDKETAVVAVPQAGKPRVTVYRTKDEGKSWQQSELESSFARDRNPDIVQVTFADPEHGWMLLSWGVAAGSNPVEIFRTADGGATWTLAAGNDPENRPRSNGLPFGGGKTGLVFADSKHGYLTGYSAAPGIWLYATTDGGVNWKPATIRLPSGYSPDGIMTGTPQFVSAKDGFLAVQGNGGEVTQLFYETHDGGLTWSPLAPLSLAPGEPASYSFLDARLGFVTDGEALFKTQDGGKSWSEVINNRKDASKPLPLKGVRSLQFADEQTGYALADGSYYMTKDGGRTWQPIYTSSGKL</sequence>
<dbReference type="PANTHER" id="PTHR47199:SF2">
    <property type="entry name" value="PHOTOSYSTEM II STABILITY_ASSEMBLY FACTOR HCF136, CHLOROPLASTIC"/>
    <property type="match status" value="1"/>
</dbReference>
<dbReference type="RefSeq" id="WP_315607843.1">
    <property type="nucleotide sequence ID" value="NZ_CP130318.1"/>
</dbReference>
<proteinExistence type="predicted"/>
<keyword evidence="1" id="KW-0602">Photosynthesis</keyword>
<feature type="transmembrane region" description="Helical" evidence="3">
    <location>
        <begin position="47"/>
        <end position="65"/>
    </location>
</feature>
<dbReference type="EMBL" id="CP130318">
    <property type="protein sequence ID" value="WNQ14060.1"/>
    <property type="molecule type" value="Genomic_DNA"/>
</dbReference>
<keyword evidence="3" id="KW-0472">Membrane</keyword>
<dbReference type="InterPro" id="IPR015943">
    <property type="entry name" value="WD40/YVTN_repeat-like_dom_sf"/>
</dbReference>
<dbReference type="InterPro" id="IPR028203">
    <property type="entry name" value="PSII_CF48-like_dom"/>
</dbReference>
<organism evidence="5 6">
    <name type="scientific">Paenibacillus aurantius</name>
    <dbReference type="NCBI Taxonomy" id="2918900"/>
    <lineage>
        <taxon>Bacteria</taxon>
        <taxon>Bacillati</taxon>
        <taxon>Bacillota</taxon>
        <taxon>Bacilli</taxon>
        <taxon>Bacillales</taxon>
        <taxon>Paenibacillaceae</taxon>
        <taxon>Paenibacillus</taxon>
    </lineage>
</organism>
<evidence type="ECO:0000256" key="2">
    <source>
        <dbReference type="ARBA" id="ARBA00023276"/>
    </source>
</evidence>
<dbReference type="GO" id="GO:0009523">
    <property type="term" value="C:photosystem II"/>
    <property type="evidence" value="ECO:0007669"/>
    <property type="project" value="UniProtKB-KW"/>
</dbReference>
<dbReference type="KEGG" id="paun:MJA45_13890"/>
<dbReference type="GO" id="GO:0015979">
    <property type="term" value="P:photosynthesis"/>
    <property type="evidence" value="ECO:0007669"/>
    <property type="project" value="UniProtKB-KW"/>
</dbReference>
<dbReference type="PANTHER" id="PTHR47199">
    <property type="entry name" value="PHOTOSYSTEM II STABILITY/ASSEMBLY FACTOR HCF136, CHLOROPLASTIC"/>
    <property type="match status" value="1"/>
</dbReference>
<keyword evidence="6" id="KW-1185">Reference proteome</keyword>
<dbReference type="CDD" id="cd15482">
    <property type="entry name" value="Sialidase_non-viral"/>
    <property type="match status" value="1"/>
</dbReference>
<evidence type="ECO:0000313" key="5">
    <source>
        <dbReference type="EMBL" id="WNQ14060.1"/>
    </source>
</evidence>
<dbReference type="SUPFAM" id="SSF110296">
    <property type="entry name" value="Oligoxyloglucan reducing end-specific cellobiohydrolase"/>
    <property type="match status" value="1"/>
</dbReference>
<dbReference type="Gene3D" id="2.130.10.10">
    <property type="entry name" value="YVTN repeat-like/Quinoprotein amine dehydrogenase"/>
    <property type="match status" value="1"/>
</dbReference>
<reference evidence="5 6" key="1">
    <citation type="submission" date="2022-02" db="EMBL/GenBank/DDBJ databases">
        <title>Paenibacillus sp. MBLB1776 Whole Genome Shotgun Sequencing.</title>
        <authorList>
            <person name="Hwang C.Y."/>
            <person name="Cho E.-S."/>
            <person name="Seo M.-J."/>
        </authorList>
    </citation>
    <scope>NUCLEOTIDE SEQUENCE [LARGE SCALE GENOMIC DNA]</scope>
    <source>
        <strain evidence="5 6">MBLB1776</strain>
    </source>
</reference>
<gene>
    <name evidence="5" type="ORF">MJA45_13890</name>
</gene>
<dbReference type="AlphaFoldDB" id="A0AA96LL46"/>
<evidence type="ECO:0000256" key="3">
    <source>
        <dbReference type="SAM" id="Phobius"/>
    </source>
</evidence>
<dbReference type="Pfam" id="PF14870">
    <property type="entry name" value="PSII_BNR"/>
    <property type="match status" value="1"/>
</dbReference>
<accession>A0AA96LL46</accession>
<keyword evidence="3" id="KW-0812">Transmembrane</keyword>
<evidence type="ECO:0000256" key="1">
    <source>
        <dbReference type="ARBA" id="ARBA00022531"/>
    </source>
</evidence>
<dbReference type="Proteomes" id="UP001305702">
    <property type="component" value="Chromosome"/>
</dbReference>
<keyword evidence="2" id="KW-0604">Photosystem II</keyword>
<name>A0AA96LL46_9BACL</name>
<keyword evidence="3" id="KW-1133">Transmembrane helix</keyword>
<feature type="domain" description="Photosynthesis system II assembly factor Ycf48/Hcf136-like" evidence="4">
    <location>
        <begin position="344"/>
        <end position="521"/>
    </location>
</feature>
<evidence type="ECO:0000313" key="6">
    <source>
        <dbReference type="Proteomes" id="UP001305702"/>
    </source>
</evidence>
<protein>
    <submittedName>
        <fullName evidence="5">YCF48-related protein</fullName>
    </submittedName>
</protein>